<sequence>MYRASLVVFLAPPTPDPKLSPPPPMVVPPPPLVKQSPQLVSPPTVLIAPLTTMVAPTSLPPTFLMQPPPPPTVYAPLPSPVVIISPPQTSLSPLPRSTLAMLAPQFPLLRPPRYRCSHRFALAPYSSDHLASVSTSRTPSGHLTFAFAARAPFDRMFMAPHHRSVGSIPTTDSFPQATNPCASNNLVDVAHHRAPALSDPVLLPPIFTWAPLLLATTTAVTI</sequence>
<organism evidence="1 2">
    <name type="scientific">Platanthera zijinensis</name>
    <dbReference type="NCBI Taxonomy" id="2320716"/>
    <lineage>
        <taxon>Eukaryota</taxon>
        <taxon>Viridiplantae</taxon>
        <taxon>Streptophyta</taxon>
        <taxon>Embryophyta</taxon>
        <taxon>Tracheophyta</taxon>
        <taxon>Spermatophyta</taxon>
        <taxon>Magnoliopsida</taxon>
        <taxon>Liliopsida</taxon>
        <taxon>Asparagales</taxon>
        <taxon>Orchidaceae</taxon>
        <taxon>Orchidoideae</taxon>
        <taxon>Orchideae</taxon>
        <taxon>Orchidinae</taxon>
        <taxon>Platanthera</taxon>
    </lineage>
</organism>
<protein>
    <submittedName>
        <fullName evidence="1">Uncharacterized protein</fullName>
    </submittedName>
</protein>
<gene>
    <name evidence="1" type="ORF">KSP39_PZI013890</name>
</gene>
<comment type="caution">
    <text evidence="1">The sequence shown here is derived from an EMBL/GenBank/DDBJ whole genome shotgun (WGS) entry which is preliminary data.</text>
</comment>
<accession>A0AAP0BDH2</accession>
<dbReference type="EMBL" id="JBBWWQ010000011">
    <property type="protein sequence ID" value="KAK8935862.1"/>
    <property type="molecule type" value="Genomic_DNA"/>
</dbReference>
<reference evidence="1 2" key="1">
    <citation type="journal article" date="2022" name="Nat. Plants">
        <title>Genomes of leafy and leafless Platanthera orchids illuminate the evolution of mycoheterotrophy.</title>
        <authorList>
            <person name="Li M.H."/>
            <person name="Liu K.W."/>
            <person name="Li Z."/>
            <person name="Lu H.C."/>
            <person name="Ye Q.L."/>
            <person name="Zhang D."/>
            <person name="Wang J.Y."/>
            <person name="Li Y.F."/>
            <person name="Zhong Z.M."/>
            <person name="Liu X."/>
            <person name="Yu X."/>
            <person name="Liu D.K."/>
            <person name="Tu X.D."/>
            <person name="Liu B."/>
            <person name="Hao Y."/>
            <person name="Liao X.Y."/>
            <person name="Jiang Y.T."/>
            <person name="Sun W.H."/>
            <person name="Chen J."/>
            <person name="Chen Y.Q."/>
            <person name="Ai Y."/>
            <person name="Zhai J.W."/>
            <person name="Wu S.S."/>
            <person name="Zhou Z."/>
            <person name="Hsiao Y.Y."/>
            <person name="Wu W.L."/>
            <person name="Chen Y.Y."/>
            <person name="Lin Y.F."/>
            <person name="Hsu J.L."/>
            <person name="Li C.Y."/>
            <person name="Wang Z.W."/>
            <person name="Zhao X."/>
            <person name="Zhong W.Y."/>
            <person name="Ma X.K."/>
            <person name="Ma L."/>
            <person name="Huang J."/>
            <person name="Chen G.Z."/>
            <person name="Huang M.Z."/>
            <person name="Huang L."/>
            <person name="Peng D.H."/>
            <person name="Luo Y.B."/>
            <person name="Zou S.Q."/>
            <person name="Chen S.P."/>
            <person name="Lan S."/>
            <person name="Tsai W.C."/>
            <person name="Van de Peer Y."/>
            <person name="Liu Z.J."/>
        </authorList>
    </citation>
    <scope>NUCLEOTIDE SEQUENCE [LARGE SCALE GENOMIC DNA]</scope>
    <source>
        <strain evidence="1">Lor287</strain>
    </source>
</reference>
<dbReference type="Proteomes" id="UP001418222">
    <property type="component" value="Unassembled WGS sequence"/>
</dbReference>
<evidence type="ECO:0000313" key="1">
    <source>
        <dbReference type="EMBL" id="KAK8935862.1"/>
    </source>
</evidence>
<name>A0AAP0BDH2_9ASPA</name>
<dbReference type="AlphaFoldDB" id="A0AAP0BDH2"/>
<keyword evidence="2" id="KW-1185">Reference proteome</keyword>
<evidence type="ECO:0000313" key="2">
    <source>
        <dbReference type="Proteomes" id="UP001418222"/>
    </source>
</evidence>
<proteinExistence type="predicted"/>